<keyword evidence="2" id="KW-0436">Ligase</keyword>
<dbReference type="AlphaFoldDB" id="R0I9F9"/>
<dbReference type="Pfam" id="PF03321">
    <property type="entry name" value="GH3"/>
    <property type="match status" value="1"/>
</dbReference>
<dbReference type="EMBL" id="KB870805">
    <property type="protein sequence ID" value="EOA39014.1"/>
    <property type="molecule type" value="Genomic_DNA"/>
</dbReference>
<dbReference type="KEGG" id="crb:17898252"/>
<proteinExistence type="inferred from homology"/>
<evidence type="ECO:0000313" key="5">
    <source>
        <dbReference type="EMBL" id="EOA39014.1"/>
    </source>
</evidence>
<keyword evidence="6" id="KW-1185">Reference proteome</keyword>
<name>R0I9F9_9BRAS</name>
<dbReference type="GO" id="GO:0005737">
    <property type="term" value="C:cytoplasm"/>
    <property type="evidence" value="ECO:0007669"/>
    <property type="project" value="TreeGrafter"/>
</dbReference>
<dbReference type="eggNOG" id="ENOG502QPMW">
    <property type="taxonomic scope" value="Eukaryota"/>
</dbReference>
<gene>
    <name evidence="5" type="ORF">CARUB_v10011560mg</name>
</gene>
<dbReference type="InterPro" id="IPR055378">
    <property type="entry name" value="GH3_C"/>
</dbReference>
<dbReference type="OrthoDB" id="10004661at2759"/>
<comment type="similarity">
    <text evidence="1">Belongs to the IAA-amido conjugating enzyme family.</text>
</comment>
<dbReference type="STRING" id="81985.R0I9F9"/>
<feature type="domain" description="GH3 C-terminal" evidence="4">
    <location>
        <begin position="436"/>
        <end position="563"/>
    </location>
</feature>
<sequence>MDIIVGDHLTKKIDKLKVLEDLTTNVKQIQDDVLEEILTLNSSTKYLQNFFHGRFDKEIFKKNVPVVTYEDVKPYIERVVNGEPSNVLSARPITGFVLSTGTSGGAQKMMPWNEKYLDNLTFMYDLRMHVISNNVEGLEKGKAMMFYFTKLETVTPSGLPARVASSSYLKSNYFKNRPSNWYYTYTSPDEVTLCPDYKQNLYCHLLCGLVQRNEVTRIGSIFASVMVRVIKFLEDSWEELCSNIRSGQLSEWITDIGCRDSVSKVLGGAQPEMANTIENICKQKCWKGIITRLWPKAKYIETIVTGSMAQYVPTLNYYTNDMLPLISTIYASSETQFGLNLNPMCKPEDVSYTFMPNVSYFEFIPVDGDKNDVVDLGDVKLGCSYEAVVTNFSGLYRIRIGDILVVTGFHNKAPQFKFVRRDNVVLSIDLDKTNEEDLFKAVNRAKLALDDSSDLMLVDFTSYADISTVPGHYVVYWEVKDKSQDRKIKKHMELEQETFSKCCLLMEDSLDNVYKICRFKEESVGPLEIKVVCHGTFDSLMDFFISQGAPIGQYKTPRCIKSGKALEVLEKSVVATFFGTG</sequence>
<reference evidence="6" key="1">
    <citation type="journal article" date="2013" name="Nat. Genet.">
        <title>The Capsella rubella genome and the genomic consequences of rapid mating system evolution.</title>
        <authorList>
            <person name="Slotte T."/>
            <person name="Hazzouri K.M."/>
            <person name="Agren J.A."/>
            <person name="Koenig D."/>
            <person name="Maumus F."/>
            <person name="Guo Y.L."/>
            <person name="Steige K."/>
            <person name="Platts A.E."/>
            <person name="Escobar J.S."/>
            <person name="Newman L.K."/>
            <person name="Wang W."/>
            <person name="Mandakova T."/>
            <person name="Vello E."/>
            <person name="Smith L.M."/>
            <person name="Henz S.R."/>
            <person name="Steffen J."/>
            <person name="Takuno S."/>
            <person name="Brandvain Y."/>
            <person name="Coop G."/>
            <person name="Andolfatto P."/>
            <person name="Hu T.T."/>
            <person name="Blanchette M."/>
            <person name="Clark R.M."/>
            <person name="Quesneville H."/>
            <person name="Nordborg M."/>
            <person name="Gaut B.S."/>
            <person name="Lysak M.A."/>
            <person name="Jenkins J."/>
            <person name="Grimwood J."/>
            <person name="Chapman J."/>
            <person name="Prochnik S."/>
            <person name="Shu S."/>
            <person name="Rokhsar D."/>
            <person name="Schmutz J."/>
            <person name="Weigel D."/>
            <person name="Wright S.I."/>
        </authorList>
    </citation>
    <scope>NUCLEOTIDE SEQUENCE [LARGE SCALE GENOMIC DNA]</scope>
    <source>
        <strain evidence="6">cv. Monte Gargano</strain>
    </source>
</reference>
<evidence type="ECO:0000259" key="4">
    <source>
        <dbReference type="Pfam" id="PF23572"/>
    </source>
</evidence>
<dbReference type="GO" id="GO:0016881">
    <property type="term" value="F:acid-amino acid ligase activity"/>
    <property type="evidence" value="ECO:0007669"/>
    <property type="project" value="TreeGrafter"/>
</dbReference>
<evidence type="ECO:0000259" key="3">
    <source>
        <dbReference type="Pfam" id="PF23571"/>
    </source>
</evidence>
<evidence type="ECO:0000313" key="6">
    <source>
        <dbReference type="Proteomes" id="UP000029121"/>
    </source>
</evidence>
<organism evidence="5 6">
    <name type="scientific">Capsella rubella</name>
    <dbReference type="NCBI Taxonomy" id="81985"/>
    <lineage>
        <taxon>Eukaryota</taxon>
        <taxon>Viridiplantae</taxon>
        <taxon>Streptophyta</taxon>
        <taxon>Embryophyta</taxon>
        <taxon>Tracheophyta</taxon>
        <taxon>Spermatophyta</taxon>
        <taxon>Magnoliopsida</taxon>
        <taxon>eudicotyledons</taxon>
        <taxon>Gunneridae</taxon>
        <taxon>Pentapetalae</taxon>
        <taxon>rosids</taxon>
        <taxon>malvids</taxon>
        <taxon>Brassicales</taxon>
        <taxon>Brassicaceae</taxon>
        <taxon>Camelineae</taxon>
        <taxon>Capsella</taxon>
    </lineage>
</organism>
<feature type="domain" description="GH3 middle" evidence="3">
    <location>
        <begin position="352"/>
        <end position="421"/>
    </location>
</feature>
<dbReference type="Pfam" id="PF23571">
    <property type="entry name" value="GH3_M"/>
    <property type="match status" value="1"/>
</dbReference>
<evidence type="ECO:0000256" key="1">
    <source>
        <dbReference type="ARBA" id="ARBA00008068"/>
    </source>
</evidence>
<dbReference type="PANTHER" id="PTHR31901:SF81">
    <property type="entry name" value="AUXIN-RESPONSIVE GH3 FAMILY PROTEIN"/>
    <property type="match status" value="1"/>
</dbReference>
<dbReference type="InterPro" id="IPR004993">
    <property type="entry name" value="GH3"/>
</dbReference>
<dbReference type="Proteomes" id="UP000029121">
    <property type="component" value="Unassembled WGS sequence"/>
</dbReference>
<dbReference type="PANTHER" id="PTHR31901">
    <property type="entry name" value="GH3 DOMAIN-CONTAINING PROTEIN"/>
    <property type="match status" value="1"/>
</dbReference>
<evidence type="ECO:0008006" key="7">
    <source>
        <dbReference type="Google" id="ProtNLM"/>
    </source>
</evidence>
<dbReference type="InterPro" id="IPR055377">
    <property type="entry name" value="GH3_M"/>
</dbReference>
<evidence type="ECO:0000256" key="2">
    <source>
        <dbReference type="ARBA" id="ARBA00022598"/>
    </source>
</evidence>
<dbReference type="Pfam" id="PF23572">
    <property type="entry name" value="GH3_C"/>
    <property type="match status" value="1"/>
</dbReference>
<protein>
    <recommendedName>
        <fullName evidence="7">Auxin-responsive GH3 family protein</fullName>
    </recommendedName>
</protein>
<accession>R0I9F9</accession>